<reference evidence="1 2" key="1">
    <citation type="submission" date="2018-12" db="EMBL/GenBank/DDBJ databases">
        <title>Complete genome sequence of Iodobacter sp. H11R3.</title>
        <authorList>
            <person name="Bae J.-W."/>
        </authorList>
    </citation>
    <scope>NUCLEOTIDE SEQUENCE [LARGE SCALE GENOMIC DNA]</scope>
    <source>
        <strain evidence="1 2">H11R3</strain>
    </source>
</reference>
<organism evidence="1 2">
    <name type="scientific">Iodobacter ciconiae</name>
    <dbReference type="NCBI Taxonomy" id="2496266"/>
    <lineage>
        <taxon>Bacteria</taxon>
        <taxon>Pseudomonadati</taxon>
        <taxon>Pseudomonadota</taxon>
        <taxon>Betaproteobacteria</taxon>
        <taxon>Neisseriales</taxon>
        <taxon>Chitinibacteraceae</taxon>
        <taxon>Iodobacter</taxon>
    </lineage>
</organism>
<evidence type="ECO:0000313" key="2">
    <source>
        <dbReference type="Proteomes" id="UP000282438"/>
    </source>
</evidence>
<dbReference type="KEGG" id="iod:EJO50_00740"/>
<accession>A0A3S8ZX63</accession>
<evidence type="ECO:0000313" key="1">
    <source>
        <dbReference type="EMBL" id="AZN38035.1"/>
    </source>
</evidence>
<name>A0A3S8ZX63_9NEIS</name>
<dbReference type="Proteomes" id="UP000282438">
    <property type="component" value="Chromosome"/>
</dbReference>
<dbReference type="AlphaFoldDB" id="A0A3S8ZX63"/>
<gene>
    <name evidence="1" type="ORF">EJO50_00740</name>
</gene>
<dbReference type="OrthoDB" id="8912437at2"/>
<sequence>MFGFFSLTYAGTQKGTVAAITKRSTDGLLYFTLNGPATGKPACASWPYWMIKDENSMSGMQQLALILMAKKSASVVTVHGTGTCERWGDGEDVYSIVFE</sequence>
<proteinExistence type="predicted"/>
<dbReference type="EMBL" id="CP034433">
    <property type="protein sequence ID" value="AZN38035.1"/>
    <property type="molecule type" value="Genomic_DNA"/>
</dbReference>
<keyword evidence="2" id="KW-1185">Reference proteome</keyword>
<protein>
    <submittedName>
        <fullName evidence="1">Uncharacterized protein</fullName>
    </submittedName>
</protein>